<evidence type="ECO:0000313" key="1">
    <source>
        <dbReference type="EMBL" id="DAF50006.1"/>
    </source>
</evidence>
<accession>A0A8S5SGC7</accession>
<name>A0A8S5SGC7_9CAUD</name>
<reference evidence="1" key="1">
    <citation type="journal article" date="2021" name="Proc. Natl. Acad. Sci. U.S.A.">
        <title>A Catalog of Tens of Thousands of Viruses from Human Metagenomes Reveals Hidden Associations with Chronic Diseases.</title>
        <authorList>
            <person name="Tisza M.J."/>
            <person name="Buck C.B."/>
        </authorList>
    </citation>
    <scope>NUCLEOTIDE SEQUENCE</scope>
    <source>
        <strain evidence="1">CtxvK3</strain>
    </source>
</reference>
<protein>
    <submittedName>
        <fullName evidence="1">Uncharacterized protein</fullName>
    </submittedName>
</protein>
<sequence length="93" mass="10923">MTNLEKAVQIIVNDYKTTLQNDYSDWDIHSWSDMIDAFGQDSRGVKEDVIYILLGAKIYLNDDCELEEQDGTIISYRKLMNEVRKELKNKVFK</sequence>
<organism evidence="1">
    <name type="scientific">Siphoviridae sp. ctxvK3</name>
    <dbReference type="NCBI Taxonomy" id="2827975"/>
    <lineage>
        <taxon>Viruses</taxon>
        <taxon>Duplodnaviria</taxon>
        <taxon>Heunggongvirae</taxon>
        <taxon>Uroviricota</taxon>
        <taxon>Caudoviricetes</taxon>
    </lineage>
</organism>
<dbReference type="EMBL" id="BK032591">
    <property type="protein sequence ID" value="DAF50006.1"/>
    <property type="molecule type" value="Genomic_DNA"/>
</dbReference>
<proteinExistence type="predicted"/>